<proteinExistence type="predicted"/>
<dbReference type="AlphaFoldDB" id="A0A165J4Q4"/>
<organism evidence="1 2">
    <name type="scientific">Calocera cornea HHB12733</name>
    <dbReference type="NCBI Taxonomy" id="1353952"/>
    <lineage>
        <taxon>Eukaryota</taxon>
        <taxon>Fungi</taxon>
        <taxon>Dikarya</taxon>
        <taxon>Basidiomycota</taxon>
        <taxon>Agaricomycotina</taxon>
        <taxon>Dacrymycetes</taxon>
        <taxon>Dacrymycetales</taxon>
        <taxon>Dacrymycetaceae</taxon>
        <taxon>Calocera</taxon>
    </lineage>
</organism>
<reference evidence="1 2" key="1">
    <citation type="journal article" date="2016" name="Mol. Biol. Evol.">
        <title>Comparative Genomics of Early-Diverging Mushroom-Forming Fungi Provides Insights into the Origins of Lignocellulose Decay Capabilities.</title>
        <authorList>
            <person name="Nagy L.G."/>
            <person name="Riley R."/>
            <person name="Tritt A."/>
            <person name="Adam C."/>
            <person name="Daum C."/>
            <person name="Floudas D."/>
            <person name="Sun H."/>
            <person name="Yadav J.S."/>
            <person name="Pangilinan J."/>
            <person name="Larsson K.H."/>
            <person name="Matsuura K."/>
            <person name="Barry K."/>
            <person name="Labutti K."/>
            <person name="Kuo R."/>
            <person name="Ohm R.A."/>
            <person name="Bhattacharya S.S."/>
            <person name="Shirouzu T."/>
            <person name="Yoshinaga Y."/>
            <person name="Martin F.M."/>
            <person name="Grigoriev I.V."/>
            <person name="Hibbett D.S."/>
        </authorList>
    </citation>
    <scope>NUCLEOTIDE SEQUENCE [LARGE SCALE GENOMIC DNA]</scope>
    <source>
        <strain evidence="1 2">HHB12733</strain>
    </source>
</reference>
<keyword evidence="2" id="KW-1185">Reference proteome</keyword>
<feature type="non-terminal residue" evidence="1">
    <location>
        <position position="99"/>
    </location>
</feature>
<name>A0A165J4Q4_9BASI</name>
<sequence>YALSPPKFQQYLLLNWTLDKPMWSAVSRQDRHIFEEVHTNMHIEAWHHVLKSTFLHGARNRRMDDLLHTLTTDVAAHYALQYRRQQGGFEGLNLAAQAR</sequence>
<evidence type="ECO:0000313" key="1">
    <source>
        <dbReference type="EMBL" id="KZT61370.1"/>
    </source>
</evidence>
<dbReference type="EMBL" id="KV423924">
    <property type="protein sequence ID" value="KZT61370.1"/>
    <property type="molecule type" value="Genomic_DNA"/>
</dbReference>
<feature type="non-terminal residue" evidence="1">
    <location>
        <position position="1"/>
    </location>
</feature>
<dbReference type="InParanoid" id="A0A165J4Q4"/>
<gene>
    <name evidence="1" type="ORF">CALCODRAFT_403398</name>
</gene>
<accession>A0A165J4Q4</accession>
<dbReference type="OrthoDB" id="3247294at2759"/>
<dbReference type="Proteomes" id="UP000076842">
    <property type="component" value="Unassembled WGS sequence"/>
</dbReference>
<evidence type="ECO:0000313" key="2">
    <source>
        <dbReference type="Proteomes" id="UP000076842"/>
    </source>
</evidence>
<protein>
    <submittedName>
        <fullName evidence="1">Uncharacterized protein</fullName>
    </submittedName>
</protein>